<proteinExistence type="predicted"/>
<dbReference type="PROSITE" id="PS51257">
    <property type="entry name" value="PROKAR_LIPOPROTEIN"/>
    <property type="match status" value="1"/>
</dbReference>
<reference evidence="1" key="1">
    <citation type="journal article" date="2023" name="bioRxiv">
        <title>Improved chromosome-level genome assembly for marigold (Tagetes erecta).</title>
        <authorList>
            <person name="Jiang F."/>
            <person name="Yuan L."/>
            <person name="Wang S."/>
            <person name="Wang H."/>
            <person name="Xu D."/>
            <person name="Wang A."/>
            <person name="Fan W."/>
        </authorList>
    </citation>
    <scope>NUCLEOTIDE SEQUENCE</scope>
    <source>
        <strain evidence="1">WSJ</strain>
        <tissue evidence="1">Leaf</tissue>
    </source>
</reference>
<organism evidence="1 2">
    <name type="scientific">Tagetes erecta</name>
    <name type="common">African marigold</name>
    <dbReference type="NCBI Taxonomy" id="13708"/>
    <lineage>
        <taxon>Eukaryota</taxon>
        <taxon>Viridiplantae</taxon>
        <taxon>Streptophyta</taxon>
        <taxon>Embryophyta</taxon>
        <taxon>Tracheophyta</taxon>
        <taxon>Spermatophyta</taxon>
        <taxon>Magnoliopsida</taxon>
        <taxon>eudicotyledons</taxon>
        <taxon>Gunneridae</taxon>
        <taxon>Pentapetalae</taxon>
        <taxon>asterids</taxon>
        <taxon>campanulids</taxon>
        <taxon>Asterales</taxon>
        <taxon>Asteraceae</taxon>
        <taxon>Asteroideae</taxon>
        <taxon>Heliantheae alliance</taxon>
        <taxon>Tageteae</taxon>
        <taxon>Tagetes</taxon>
    </lineage>
</organism>
<protein>
    <submittedName>
        <fullName evidence="1">Uncharacterized protein</fullName>
    </submittedName>
</protein>
<comment type="caution">
    <text evidence="1">The sequence shown here is derived from an EMBL/GenBank/DDBJ whole genome shotgun (WGS) entry which is preliminary data.</text>
</comment>
<keyword evidence="2" id="KW-1185">Reference proteome</keyword>
<name>A0AAD8LQ30_TARER</name>
<evidence type="ECO:0000313" key="1">
    <source>
        <dbReference type="EMBL" id="KAK1441430.1"/>
    </source>
</evidence>
<gene>
    <name evidence="1" type="ORF">QVD17_07316</name>
</gene>
<dbReference type="AlphaFoldDB" id="A0AAD8LQ30"/>
<evidence type="ECO:0000313" key="2">
    <source>
        <dbReference type="Proteomes" id="UP001229421"/>
    </source>
</evidence>
<accession>A0AAD8LQ30</accession>
<sequence>MCHPLKWSLIVVTKQCPLPVGFGLCSCLYIIKTLQSSSSVYYYRLLNRIGQERNLARMEKIRIIFGSGLDPVNPDYE</sequence>
<dbReference type="EMBL" id="JAUHHV010000001">
    <property type="protein sequence ID" value="KAK1441430.1"/>
    <property type="molecule type" value="Genomic_DNA"/>
</dbReference>
<dbReference type="Proteomes" id="UP001229421">
    <property type="component" value="Unassembled WGS sequence"/>
</dbReference>